<dbReference type="EMBL" id="LRVM01000001">
    <property type="protein sequence ID" value="KXL54448.1"/>
    <property type="molecule type" value="Genomic_DNA"/>
</dbReference>
<comment type="caution">
    <text evidence="2">The sequence shown here is derived from an EMBL/GenBank/DDBJ whole genome shotgun (WGS) entry which is preliminary data.</text>
</comment>
<dbReference type="CDD" id="cd00093">
    <property type="entry name" value="HTH_XRE"/>
    <property type="match status" value="1"/>
</dbReference>
<name>A0A136WIQ5_9FIRM</name>
<dbReference type="STRING" id="36847.CLNEO_05540"/>
<feature type="domain" description="HTH cro/C1-type" evidence="1">
    <location>
        <begin position="11"/>
        <end position="66"/>
    </location>
</feature>
<evidence type="ECO:0000313" key="3">
    <source>
        <dbReference type="Proteomes" id="UP000070539"/>
    </source>
</evidence>
<organism evidence="2 3">
    <name type="scientific">Anaerotignum neopropionicum</name>
    <dbReference type="NCBI Taxonomy" id="36847"/>
    <lineage>
        <taxon>Bacteria</taxon>
        <taxon>Bacillati</taxon>
        <taxon>Bacillota</taxon>
        <taxon>Clostridia</taxon>
        <taxon>Lachnospirales</taxon>
        <taxon>Anaerotignaceae</taxon>
        <taxon>Anaerotignum</taxon>
    </lineage>
</organism>
<dbReference type="Proteomes" id="UP000070539">
    <property type="component" value="Unassembled WGS sequence"/>
</dbReference>
<dbReference type="InterPro" id="IPR010982">
    <property type="entry name" value="Lambda_DNA-bd_dom_sf"/>
</dbReference>
<accession>A0A136WIQ5</accession>
<dbReference type="SUPFAM" id="SSF47413">
    <property type="entry name" value="lambda repressor-like DNA-binding domains"/>
    <property type="match status" value="1"/>
</dbReference>
<dbReference type="InterPro" id="IPR001387">
    <property type="entry name" value="Cro/C1-type_HTH"/>
</dbReference>
<sequence>MRLNEAISKRLEEILISKGMTQYELFKRSGVPRSTIGNVMNCSYDSVKLRIIHEMCLGLEIGIGEFFTSPLFDENNLED</sequence>
<reference evidence="2 3" key="1">
    <citation type="submission" date="2016-01" db="EMBL/GenBank/DDBJ databases">
        <title>Genome sequence of Clostridium neopropionicum X4, DSM-3847.</title>
        <authorList>
            <person name="Poehlein A."/>
            <person name="Beck M.H."/>
            <person name="Bengelsdorf F.R."/>
            <person name="Daniel R."/>
            <person name="Duerre P."/>
        </authorList>
    </citation>
    <scope>NUCLEOTIDE SEQUENCE [LARGE SCALE GENOMIC DNA]</scope>
    <source>
        <strain evidence="2 3">DSM-3847</strain>
    </source>
</reference>
<dbReference type="GO" id="GO:0003677">
    <property type="term" value="F:DNA binding"/>
    <property type="evidence" value="ECO:0007669"/>
    <property type="project" value="InterPro"/>
</dbReference>
<evidence type="ECO:0000313" key="2">
    <source>
        <dbReference type="EMBL" id="KXL54448.1"/>
    </source>
</evidence>
<gene>
    <name evidence="2" type="ORF">CLNEO_05540</name>
</gene>
<dbReference type="PROSITE" id="PS50943">
    <property type="entry name" value="HTH_CROC1"/>
    <property type="match status" value="1"/>
</dbReference>
<evidence type="ECO:0000259" key="1">
    <source>
        <dbReference type="PROSITE" id="PS50943"/>
    </source>
</evidence>
<dbReference type="AlphaFoldDB" id="A0A136WIQ5"/>
<protein>
    <recommendedName>
        <fullName evidence="1">HTH cro/C1-type domain-containing protein</fullName>
    </recommendedName>
</protein>
<dbReference type="OrthoDB" id="9781521at2"/>
<dbReference type="RefSeq" id="WP_066084046.1">
    <property type="nucleotide sequence ID" value="NZ_LRVM01000001.1"/>
</dbReference>
<dbReference type="Gene3D" id="1.10.260.40">
    <property type="entry name" value="lambda repressor-like DNA-binding domains"/>
    <property type="match status" value="1"/>
</dbReference>
<dbReference type="Pfam" id="PF13443">
    <property type="entry name" value="HTH_26"/>
    <property type="match status" value="1"/>
</dbReference>
<keyword evidence="3" id="KW-1185">Reference proteome</keyword>
<proteinExistence type="predicted"/>